<evidence type="ECO:0000256" key="1">
    <source>
        <dbReference type="ARBA" id="ARBA00022603"/>
    </source>
</evidence>
<feature type="binding site" evidence="5">
    <location>
        <position position="58"/>
    </location>
    <ligand>
        <name>S-adenosyl-L-methionine</name>
        <dbReference type="ChEBI" id="CHEBI:59789"/>
    </ligand>
</feature>
<dbReference type="NCBIfam" id="NF000499">
    <property type="entry name" value="Erm23S_rRNA_broad"/>
    <property type="match status" value="1"/>
</dbReference>
<keyword evidence="8" id="KW-1185">Reference proteome</keyword>
<dbReference type="InterPro" id="IPR020598">
    <property type="entry name" value="rRNA_Ade_methylase_Trfase_N"/>
</dbReference>
<dbReference type="PANTHER" id="PTHR11727:SF7">
    <property type="entry name" value="DIMETHYLADENOSINE TRANSFERASE-RELATED"/>
    <property type="match status" value="1"/>
</dbReference>
<dbReference type="InterPro" id="IPR029063">
    <property type="entry name" value="SAM-dependent_MTases_sf"/>
</dbReference>
<dbReference type="PROSITE" id="PS01131">
    <property type="entry name" value="RRNA_A_DIMETH"/>
    <property type="match status" value="1"/>
</dbReference>
<dbReference type="GO" id="GO:0000179">
    <property type="term" value="F:rRNA (adenine-N6,N6-)-dimethyltransferase activity"/>
    <property type="evidence" value="ECO:0007669"/>
    <property type="project" value="UniProtKB-UniRule"/>
</dbReference>
<feature type="domain" description="Ribosomal RNA adenine methylase transferase N-terminal" evidence="6">
    <location>
        <begin position="18"/>
        <end position="178"/>
    </location>
</feature>
<keyword evidence="2 5" id="KW-0808">Transferase</keyword>
<dbReference type="SUPFAM" id="SSF53335">
    <property type="entry name" value="S-adenosyl-L-methionine-dependent methyltransferases"/>
    <property type="match status" value="1"/>
</dbReference>
<evidence type="ECO:0000256" key="4">
    <source>
        <dbReference type="ARBA" id="ARBA00022884"/>
    </source>
</evidence>
<dbReference type="GO" id="GO:0005829">
    <property type="term" value="C:cytosol"/>
    <property type="evidence" value="ECO:0007669"/>
    <property type="project" value="TreeGrafter"/>
</dbReference>
<feature type="binding site" evidence="5">
    <location>
        <position position="97"/>
    </location>
    <ligand>
        <name>S-adenosyl-L-methionine</name>
        <dbReference type="ChEBI" id="CHEBI:59789"/>
    </ligand>
</feature>
<proteinExistence type="inferred from homology"/>
<evidence type="ECO:0000256" key="3">
    <source>
        <dbReference type="ARBA" id="ARBA00022691"/>
    </source>
</evidence>
<organism evidence="7 8">
    <name type="scientific">Agromyces archimandritae</name>
    <dbReference type="NCBI Taxonomy" id="2781962"/>
    <lineage>
        <taxon>Bacteria</taxon>
        <taxon>Bacillati</taxon>
        <taxon>Actinomycetota</taxon>
        <taxon>Actinomycetes</taxon>
        <taxon>Micrococcales</taxon>
        <taxon>Microbacteriaceae</taxon>
        <taxon>Agromyces</taxon>
    </lineage>
</organism>
<dbReference type="SMART" id="SM00650">
    <property type="entry name" value="rADc"/>
    <property type="match status" value="1"/>
</dbReference>
<keyword evidence="3 5" id="KW-0949">S-adenosyl-L-methionine</keyword>
<accession>A0A975IQ04</accession>
<dbReference type="Gene3D" id="3.40.50.150">
    <property type="entry name" value="Vaccinia Virus protein VP39"/>
    <property type="match status" value="1"/>
</dbReference>
<feature type="binding site" evidence="5">
    <location>
        <position position="11"/>
    </location>
    <ligand>
        <name>S-adenosyl-L-methionine</name>
        <dbReference type="ChEBI" id="CHEBI:59789"/>
    </ligand>
</feature>
<keyword evidence="4 5" id="KW-0694">RNA-binding</keyword>
<dbReference type="PROSITE" id="PS51689">
    <property type="entry name" value="SAM_RNA_A_N6_MT"/>
    <property type="match status" value="1"/>
</dbReference>
<feature type="binding site" evidence="5">
    <location>
        <position position="37"/>
    </location>
    <ligand>
        <name>S-adenosyl-L-methionine</name>
        <dbReference type="ChEBI" id="CHEBI:59789"/>
    </ligand>
</feature>
<comment type="similarity">
    <text evidence="5">Belongs to the class I-like SAM-binding methyltransferase superfamily. rRNA adenine N(6)-methyltransferase family.</text>
</comment>
<reference evidence="7" key="1">
    <citation type="submission" date="2021-03" db="EMBL/GenBank/DDBJ databases">
        <title>Agromyces archimandritus sp. nov., isolated from the cockroach Archimandrita tessellata.</title>
        <authorList>
            <person name="Guzman J."/>
            <person name="Ortuzar M."/>
            <person name="Poehlein A."/>
            <person name="Daniel R."/>
            <person name="Trujillo M."/>
            <person name="Vilcinskas A."/>
        </authorList>
    </citation>
    <scope>NUCLEOTIDE SEQUENCE</scope>
    <source>
        <strain evidence="7">G127AT</strain>
    </source>
</reference>
<dbReference type="KEGG" id="aarc:G127AT_06435"/>
<name>A0A975IQ04_9MICO</name>
<dbReference type="GO" id="GO:0003723">
    <property type="term" value="F:RNA binding"/>
    <property type="evidence" value="ECO:0007669"/>
    <property type="project" value="UniProtKB-UniRule"/>
</dbReference>
<dbReference type="PANTHER" id="PTHR11727">
    <property type="entry name" value="DIMETHYLADENOSINE TRANSFERASE"/>
    <property type="match status" value="1"/>
</dbReference>
<dbReference type="InterPro" id="IPR001737">
    <property type="entry name" value="KsgA/Erm"/>
</dbReference>
<evidence type="ECO:0000313" key="7">
    <source>
        <dbReference type="EMBL" id="QTX06188.1"/>
    </source>
</evidence>
<dbReference type="RefSeq" id="WP_210901882.1">
    <property type="nucleotide sequence ID" value="NZ_CP071696.1"/>
</dbReference>
<dbReference type="Proteomes" id="UP000671914">
    <property type="component" value="Chromosome"/>
</dbReference>
<evidence type="ECO:0000313" key="8">
    <source>
        <dbReference type="Proteomes" id="UP000671914"/>
    </source>
</evidence>
<dbReference type="EMBL" id="CP071696">
    <property type="protein sequence ID" value="QTX06188.1"/>
    <property type="molecule type" value="Genomic_DNA"/>
</dbReference>
<feature type="binding site" evidence="5">
    <location>
        <position position="81"/>
    </location>
    <ligand>
        <name>S-adenosyl-L-methionine</name>
        <dbReference type="ChEBI" id="CHEBI:59789"/>
    </ligand>
</feature>
<evidence type="ECO:0000256" key="2">
    <source>
        <dbReference type="ARBA" id="ARBA00022679"/>
    </source>
</evidence>
<dbReference type="AlphaFoldDB" id="A0A975IQ04"/>
<sequence>MPGGRHELGQNFLVDRAVIDRVVELAAATGGPLLELGAGGGALTHPLARLGRPLTAVEIDPHRAAELRRRLGRRADVVTADALAWRHPHTPHAVVSNVPFHITTAMLRGLLAAPGWTDAVLLTQWEVARRRTGVGGSSLLTAQWAPWFAFRLERRVPARAFRPIPSVDAGLFTVHRRTEPLVPWGERRAYQAYVAAVFRGRGRGLAQVLARAPRPLPDARRLLAARGLPADALPGRLAPEDWAALWAAVRRR</sequence>
<evidence type="ECO:0000256" key="5">
    <source>
        <dbReference type="PROSITE-ProRule" id="PRU01026"/>
    </source>
</evidence>
<dbReference type="CDD" id="cd02440">
    <property type="entry name" value="AdoMet_MTases"/>
    <property type="match status" value="1"/>
</dbReference>
<dbReference type="Pfam" id="PF00398">
    <property type="entry name" value="RrnaAD"/>
    <property type="match status" value="1"/>
</dbReference>
<protein>
    <submittedName>
        <fullName evidence="7">23S ribosomal RNA methyltransferase Erm</fullName>
    </submittedName>
</protein>
<dbReference type="InterPro" id="IPR020596">
    <property type="entry name" value="rRNA_Ade_Mease_Trfase_CS"/>
</dbReference>
<evidence type="ECO:0000259" key="6">
    <source>
        <dbReference type="SMART" id="SM00650"/>
    </source>
</evidence>
<keyword evidence="1 5" id="KW-0489">Methyltransferase</keyword>
<gene>
    <name evidence="7" type="primary">erm</name>
    <name evidence="7" type="ORF">G127AT_06435</name>
</gene>
<feature type="binding site" evidence="5">
    <location>
        <position position="13"/>
    </location>
    <ligand>
        <name>S-adenosyl-L-methionine</name>
        <dbReference type="ChEBI" id="CHEBI:59789"/>
    </ligand>
</feature>